<dbReference type="InterPro" id="IPR050351">
    <property type="entry name" value="BphY/WalK/GraS-like"/>
</dbReference>
<dbReference type="GO" id="GO:0007234">
    <property type="term" value="P:osmosensory signaling via phosphorelay pathway"/>
    <property type="evidence" value="ECO:0007669"/>
    <property type="project" value="TreeGrafter"/>
</dbReference>
<keyword evidence="4" id="KW-0808">Transferase</keyword>
<dbReference type="CDD" id="cd00130">
    <property type="entry name" value="PAS"/>
    <property type="match status" value="1"/>
</dbReference>
<dbReference type="GO" id="GO:0000155">
    <property type="term" value="F:phosphorelay sensor kinase activity"/>
    <property type="evidence" value="ECO:0007669"/>
    <property type="project" value="InterPro"/>
</dbReference>
<evidence type="ECO:0000256" key="11">
    <source>
        <dbReference type="ARBA" id="ARBA00023136"/>
    </source>
</evidence>
<dbReference type="PATRIC" id="fig|1618995.3.peg.256"/>
<dbReference type="InterPro" id="IPR000700">
    <property type="entry name" value="PAS-assoc_C"/>
</dbReference>
<evidence type="ECO:0000259" key="12">
    <source>
        <dbReference type="PROSITE" id="PS50109"/>
    </source>
</evidence>
<dbReference type="InterPro" id="IPR003594">
    <property type="entry name" value="HATPase_dom"/>
</dbReference>
<feature type="domain" description="Histidine kinase" evidence="12">
    <location>
        <begin position="124"/>
        <end position="342"/>
    </location>
</feature>
<dbReference type="InterPro" id="IPR005467">
    <property type="entry name" value="His_kinase_dom"/>
</dbReference>
<dbReference type="NCBIfam" id="TIGR00229">
    <property type="entry name" value="sensory_box"/>
    <property type="match status" value="1"/>
</dbReference>
<evidence type="ECO:0000256" key="9">
    <source>
        <dbReference type="ARBA" id="ARBA00022989"/>
    </source>
</evidence>
<dbReference type="InterPro" id="IPR003661">
    <property type="entry name" value="HisK_dim/P_dom"/>
</dbReference>
<dbReference type="InterPro" id="IPR001610">
    <property type="entry name" value="PAC"/>
</dbReference>
<comment type="subcellular location">
    <subcellularLocation>
        <location evidence="2">Membrane</location>
        <topology evidence="2">Multi-pass membrane protein</topology>
    </subcellularLocation>
</comment>
<dbReference type="SUPFAM" id="SSF55785">
    <property type="entry name" value="PYP-like sensor domain (PAS domain)"/>
    <property type="match status" value="1"/>
</dbReference>
<evidence type="ECO:0000256" key="5">
    <source>
        <dbReference type="ARBA" id="ARBA00022692"/>
    </source>
</evidence>
<keyword evidence="10" id="KW-0902">Two-component regulatory system</keyword>
<dbReference type="Gene3D" id="3.30.450.20">
    <property type="entry name" value="PAS domain"/>
    <property type="match status" value="1"/>
</dbReference>
<accession>A0A0G0MWD1</accession>
<dbReference type="PROSITE" id="PS50109">
    <property type="entry name" value="HIS_KIN"/>
    <property type="match status" value="1"/>
</dbReference>
<dbReference type="InterPro" id="IPR035965">
    <property type="entry name" value="PAS-like_dom_sf"/>
</dbReference>
<evidence type="ECO:0000256" key="8">
    <source>
        <dbReference type="ARBA" id="ARBA00022840"/>
    </source>
</evidence>
<keyword evidence="7 14" id="KW-0418">Kinase</keyword>
<dbReference type="SMART" id="SM00388">
    <property type="entry name" value="HisKA"/>
    <property type="match status" value="1"/>
</dbReference>
<dbReference type="EC" id="2.7.13.3" evidence="3"/>
<comment type="catalytic activity">
    <reaction evidence="1">
        <text>ATP + protein L-histidine = ADP + protein N-phospho-L-histidine.</text>
        <dbReference type="EC" id="2.7.13.3"/>
    </reaction>
</comment>
<gene>
    <name evidence="14" type="ORF">UT30_C0004G0039</name>
</gene>
<dbReference type="Gene3D" id="3.30.565.10">
    <property type="entry name" value="Histidine kinase-like ATPase, C-terminal domain"/>
    <property type="match status" value="1"/>
</dbReference>
<dbReference type="PROSITE" id="PS50113">
    <property type="entry name" value="PAC"/>
    <property type="match status" value="1"/>
</dbReference>
<feature type="domain" description="PAC" evidence="13">
    <location>
        <begin position="69"/>
        <end position="120"/>
    </location>
</feature>
<keyword evidence="9" id="KW-1133">Transmembrane helix</keyword>
<evidence type="ECO:0000256" key="7">
    <source>
        <dbReference type="ARBA" id="ARBA00022777"/>
    </source>
</evidence>
<dbReference type="EMBL" id="LBWG01000004">
    <property type="protein sequence ID" value="KKR04726.1"/>
    <property type="molecule type" value="Genomic_DNA"/>
</dbReference>
<dbReference type="GO" id="GO:0030295">
    <property type="term" value="F:protein kinase activator activity"/>
    <property type="evidence" value="ECO:0007669"/>
    <property type="project" value="TreeGrafter"/>
</dbReference>
<dbReference type="CDD" id="cd00075">
    <property type="entry name" value="HATPase"/>
    <property type="match status" value="1"/>
</dbReference>
<evidence type="ECO:0000256" key="1">
    <source>
        <dbReference type="ARBA" id="ARBA00000085"/>
    </source>
</evidence>
<dbReference type="GO" id="GO:0000156">
    <property type="term" value="F:phosphorelay response regulator activity"/>
    <property type="evidence" value="ECO:0007669"/>
    <property type="project" value="TreeGrafter"/>
</dbReference>
<dbReference type="GO" id="GO:0016020">
    <property type="term" value="C:membrane"/>
    <property type="evidence" value="ECO:0007669"/>
    <property type="project" value="UniProtKB-SubCell"/>
</dbReference>
<dbReference type="InterPro" id="IPR036097">
    <property type="entry name" value="HisK_dim/P_sf"/>
</dbReference>
<proteinExistence type="predicted"/>
<reference evidence="14 15" key="1">
    <citation type="journal article" date="2015" name="Nature">
        <title>rRNA introns, odd ribosomes, and small enigmatic genomes across a large radiation of phyla.</title>
        <authorList>
            <person name="Brown C.T."/>
            <person name="Hug L.A."/>
            <person name="Thomas B.C."/>
            <person name="Sharon I."/>
            <person name="Castelle C.J."/>
            <person name="Singh A."/>
            <person name="Wilkins M.J."/>
            <person name="Williams K.H."/>
            <person name="Banfield J.F."/>
        </authorList>
    </citation>
    <scope>NUCLEOTIDE SEQUENCE [LARGE SCALE GENOMIC DNA]</scope>
</reference>
<protein>
    <recommendedName>
        <fullName evidence="3">histidine kinase</fullName>
        <ecNumber evidence="3">2.7.13.3</ecNumber>
    </recommendedName>
</protein>
<dbReference type="SUPFAM" id="SSF47384">
    <property type="entry name" value="Homodimeric domain of signal transducing histidine kinase"/>
    <property type="match status" value="1"/>
</dbReference>
<dbReference type="GO" id="GO:0005524">
    <property type="term" value="F:ATP binding"/>
    <property type="evidence" value="ECO:0007669"/>
    <property type="project" value="UniProtKB-KW"/>
</dbReference>
<dbReference type="SMART" id="SM00387">
    <property type="entry name" value="HATPase_c"/>
    <property type="match status" value="1"/>
</dbReference>
<evidence type="ECO:0000256" key="2">
    <source>
        <dbReference type="ARBA" id="ARBA00004141"/>
    </source>
</evidence>
<dbReference type="PANTHER" id="PTHR42878:SF7">
    <property type="entry name" value="SENSOR HISTIDINE KINASE GLRK"/>
    <property type="match status" value="1"/>
</dbReference>
<evidence type="ECO:0000256" key="4">
    <source>
        <dbReference type="ARBA" id="ARBA00022679"/>
    </source>
</evidence>
<organism evidence="14 15">
    <name type="scientific">Candidatus Uhrbacteria bacterium GW2011_GWF2_39_13</name>
    <dbReference type="NCBI Taxonomy" id="1618995"/>
    <lineage>
        <taxon>Bacteria</taxon>
        <taxon>Candidatus Uhriibacteriota</taxon>
    </lineage>
</organism>
<dbReference type="SUPFAM" id="SSF55874">
    <property type="entry name" value="ATPase domain of HSP90 chaperone/DNA topoisomerase II/histidine kinase"/>
    <property type="match status" value="1"/>
</dbReference>
<dbReference type="InterPro" id="IPR000014">
    <property type="entry name" value="PAS"/>
</dbReference>
<keyword evidence="11" id="KW-0472">Membrane</keyword>
<evidence type="ECO:0000259" key="13">
    <source>
        <dbReference type="PROSITE" id="PS50113"/>
    </source>
</evidence>
<keyword evidence="8" id="KW-0067">ATP-binding</keyword>
<evidence type="ECO:0000256" key="3">
    <source>
        <dbReference type="ARBA" id="ARBA00012438"/>
    </source>
</evidence>
<keyword evidence="5" id="KW-0812">Transmembrane</keyword>
<evidence type="ECO:0000313" key="14">
    <source>
        <dbReference type="EMBL" id="KKR04726.1"/>
    </source>
</evidence>
<evidence type="ECO:0000256" key="10">
    <source>
        <dbReference type="ARBA" id="ARBA00023012"/>
    </source>
</evidence>
<dbReference type="InterPro" id="IPR036890">
    <property type="entry name" value="HATPase_C_sf"/>
</dbReference>
<dbReference type="AlphaFoldDB" id="A0A0G0MWD1"/>
<dbReference type="Proteomes" id="UP000033935">
    <property type="component" value="Unassembled WGS sequence"/>
</dbReference>
<dbReference type="Pfam" id="PF02518">
    <property type="entry name" value="HATPase_c"/>
    <property type="match status" value="1"/>
</dbReference>
<evidence type="ECO:0000256" key="6">
    <source>
        <dbReference type="ARBA" id="ARBA00022741"/>
    </source>
</evidence>
<dbReference type="Pfam" id="PF13426">
    <property type="entry name" value="PAS_9"/>
    <property type="match status" value="1"/>
</dbReference>
<keyword evidence="6" id="KW-0547">Nucleotide-binding</keyword>
<sequence>MSQKIAKIGGWDYDLATDRMTWTDEVYSIREIPPEYQAGFEEALSSYTENSALKFRETFQRLLNEGGTDDLELEMITAKNRKIWVRVTFAALQENGKTIKVSGIIQDITERKNAEKLREDFERIRRHDLKTPLDSMFIVSQFLESKDLSAGECKKLARIIQDSVYKLLNMINLSLNIYSIEEGAYKLASSPFDLKGLLKRVINDHRLNIDARKINLSATVEGKCLNEDATVFEVNGEETLMYSMFSNLYKNAIEVSPAGEKVEIRVERKDEKYTVEIKNRGRVPSEMNNKFFDKYATSGKKGGTGLGTYSAKLIAELHKGRISMTSSDEFGTSIMIELPRNL</sequence>
<dbReference type="Gene3D" id="1.10.287.130">
    <property type="match status" value="1"/>
</dbReference>
<dbReference type="PANTHER" id="PTHR42878">
    <property type="entry name" value="TWO-COMPONENT HISTIDINE KINASE"/>
    <property type="match status" value="1"/>
</dbReference>
<name>A0A0G0MWD1_9BACT</name>
<dbReference type="CDD" id="cd00082">
    <property type="entry name" value="HisKA"/>
    <property type="match status" value="1"/>
</dbReference>
<dbReference type="SMART" id="SM00086">
    <property type="entry name" value="PAC"/>
    <property type="match status" value="1"/>
</dbReference>
<comment type="caution">
    <text evidence="14">The sequence shown here is derived from an EMBL/GenBank/DDBJ whole genome shotgun (WGS) entry which is preliminary data.</text>
</comment>
<evidence type="ECO:0000313" key="15">
    <source>
        <dbReference type="Proteomes" id="UP000033935"/>
    </source>
</evidence>